<dbReference type="Gene3D" id="3.40.50.300">
    <property type="entry name" value="P-loop containing nucleotide triphosphate hydrolases"/>
    <property type="match status" value="2"/>
</dbReference>
<feature type="compositionally biased region" description="Basic residues" evidence="8">
    <location>
        <begin position="724"/>
        <end position="734"/>
    </location>
</feature>
<feature type="compositionally biased region" description="Basic and acidic residues" evidence="8">
    <location>
        <begin position="55"/>
        <end position="75"/>
    </location>
</feature>
<feature type="compositionally biased region" description="Basic and acidic residues" evidence="8">
    <location>
        <begin position="739"/>
        <end position="758"/>
    </location>
</feature>
<dbReference type="CDD" id="cd03249">
    <property type="entry name" value="ABC_MTABC3_MDL1_MDL2"/>
    <property type="match status" value="2"/>
</dbReference>
<evidence type="ECO:0000256" key="5">
    <source>
        <dbReference type="ARBA" id="ARBA00022840"/>
    </source>
</evidence>
<gene>
    <name evidence="12" type="ORF">PLOB_00021863</name>
</gene>
<dbReference type="InterPro" id="IPR003593">
    <property type="entry name" value="AAA+_ATPase"/>
</dbReference>
<evidence type="ECO:0000256" key="9">
    <source>
        <dbReference type="SAM" id="Phobius"/>
    </source>
</evidence>
<evidence type="ECO:0000256" key="7">
    <source>
        <dbReference type="ARBA" id="ARBA00023136"/>
    </source>
</evidence>
<evidence type="ECO:0000256" key="6">
    <source>
        <dbReference type="ARBA" id="ARBA00022989"/>
    </source>
</evidence>
<feature type="transmembrane region" description="Helical" evidence="9">
    <location>
        <begin position="92"/>
        <end position="116"/>
    </location>
</feature>
<evidence type="ECO:0000313" key="13">
    <source>
        <dbReference type="Proteomes" id="UP001159405"/>
    </source>
</evidence>
<comment type="similarity">
    <text evidence="2">Belongs to the ABC transporter superfamily. ABCB family. Multidrug resistance exporter (TC 3.A.1.201) subfamily.</text>
</comment>
<feature type="domain" description="ABC transmembrane type-1" evidence="11">
    <location>
        <begin position="96"/>
        <end position="392"/>
    </location>
</feature>
<dbReference type="InterPro" id="IPR027417">
    <property type="entry name" value="P-loop_NTPase"/>
</dbReference>
<evidence type="ECO:0000313" key="12">
    <source>
        <dbReference type="EMBL" id="CAH3179436.1"/>
    </source>
</evidence>
<dbReference type="SUPFAM" id="SSF52540">
    <property type="entry name" value="P-loop containing nucleoside triphosphate hydrolases"/>
    <property type="match status" value="2"/>
</dbReference>
<dbReference type="EMBL" id="CALNXK010000256">
    <property type="protein sequence ID" value="CAH3179436.1"/>
    <property type="molecule type" value="Genomic_DNA"/>
</dbReference>
<feature type="domain" description="ABC transporter" evidence="10">
    <location>
        <begin position="1110"/>
        <end position="1348"/>
    </location>
</feature>
<feature type="compositionally biased region" description="Pro residues" evidence="8">
    <location>
        <begin position="17"/>
        <end position="26"/>
    </location>
</feature>
<feature type="transmembrane region" description="Helical" evidence="9">
    <location>
        <begin position="150"/>
        <end position="173"/>
    </location>
</feature>
<feature type="transmembrane region" description="Helical" evidence="9">
    <location>
        <begin position="823"/>
        <end position="847"/>
    </location>
</feature>
<keyword evidence="5" id="KW-0067">ATP-binding</keyword>
<feature type="region of interest" description="Disordered" evidence="8">
    <location>
        <begin position="1"/>
        <end position="76"/>
    </location>
</feature>
<evidence type="ECO:0000259" key="11">
    <source>
        <dbReference type="PROSITE" id="PS50929"/>
    </source>
</evidence>
<accession>A0ABN8RPP4</accession>
<feature type="transmembrane region" description="Helical" evidence="9">
    <location>
        <begin position="926"/>
        <end position="943"/>
    </location>
</feature>
<keyword evidence="3 9" id="KW-0812">Transmembrane</keyword>
<dbReference type="PROSITE" id="PS50929">
    <property type="entry name" value="ABC_TM1F"/>
    <property type="match status" value="2"/>
</dbReference>
<dbReference type="CDD" id="cd18577">
    <property type="entry name" value="ABC_6TM_Pgp_ABCB1_D1_like"/>
    <property type="match status" value="1"/>
</dbReference>
<evidence type="ECO:0000256" key="3">
    <source>
        <dbReference type="ARBA" id="ARBA00022692"/>
    </source>
</evidence>
<name>A0ABN8RPP4_9CNID</name>
<keyword evidence="13" id="KW-1185">Reference proteome</keyword>
<comment type="subcellular location">
    <subcellularLocation>
        <location evidence="1">Membrane</location>
        <topology evidence="1">Multi-pass membrane protein</topology>
    </subcellularLocation>
</comment>
<dbReference type="SUPFAM" id="SSF90123">
    <property type="entry name" value="ABC transporter transmembrane region"/>
    <property type="match status" value="2"/>
</dbReference>
<keyword evidence="7 9" id="KW-0472">Membrane</keyword>
<dbReference type="PROSITE" id="PS50893">
    <property type="entry name" value="ABC_TRANSPORTER_2"/>
    <property type="match status" value="2"/>
</dbReference>
<feature type="transmembrane region" description="Helical" evidence="9">
    <location>
        <begin position="778"/>
        <end position="803"/>
    </location>
</feature>
<dbReference type="InterPro" id="IPR036640">
    <property type="entry name" value="ABC1_TM_sf"/>
</dbReference>
<dbReference type="SMART" id="SM00382">
    <property type="entry name" value="AAA"/>
    <property type="match status" value="2"/>
</dbReference>
<dbReference type="InterPro" id="IPR017871">
    <property type="entry name" value="ABC_transporter-like_CS"/>
</dbReference>
<evidence type="ECO:0000256" key="4">
    <source>
        <dbReference type="ARBA" id="ARBA00022741"/>
    </source>
</evidence>
<feature type="transmembrane region" description="Helical" evidence="9">
    <location>
        <begin position="1014"/>
        <end position="1036"/>
    </location>
</feature>
<dbReference type="InterPro" id="IPR011527">
    <property type="entry name" value="ABC1_TM_dom"/>
</dbReference>
<feature type="transmembrane region" description="Helical" evidence="9">
    <location>
        <begin position="1048"/>
        <end position="1069"/>
    </location>
</feature>
<feature type="compositionally biased region" description="Acidic residues" evidence="8">
    <location>
        <begin position="670"/>
        <end position="686"/>
    </location>
</feature>
<evidence type="ECO:0000256" key="2">
    <source>
        <dbReference type="ARBA" id="ARBA00007577"/>
    </source>
</evidence>
<dbReference type="PANTHER" id="PTHR43394:SF27">
    <property type="entry name" value="ATP-DEPENDENT TRANSLOCASE ABCB1-LIKE"/>
    <property type="match status" value="1"/>
</dbReference>
<dbReference type="InterPro" id="IPR003439">
    <property type="entry name" value="ABC_transporter-like_ATP-bd"/>
</dbReference>
<dbReference type="CDD" id="cd18578">
    <property type="entry name" value="ABC_6TM_Pgp_ABCB1_D2_like"/>
    <property type="match status" value="1"/>
</dbReference>
<reference evidence="12 13" key="1">
    <citation type="submission" date="2022-05" db="EMBL/GenBank/DDBJ databases">
        <authorList>
            <consortium name="Genoscope - CEA"/>
            <person name="William W."/>
        </authorList>
    </citation>
    <scope>NUCLEOTIDE SEQUENCE [LARGE SCALE GENOMIC DNA]</scope>
</reference>
<feature type="domain" description="ABC transmembrane type-1" evidence="11">
    <location>
        <begin position="782"/>
        <end position="1075"/>
    </location>
</feature>
<feature type="domain" description="ABC transporter" evidence="10">
    <location>
        <begin position="429"/>
        <end position="665"/>
    </location>
</feature>
<comment type="caution">
    <text evidence="12">The sequence shown here is derived from an EMBL/GenBank/DDBJ whole genome shotgun (WGS) entry which is preliminary data.</text>
</comment>
<feature type="region of interest" description="Disordered" evidence="8">
    <location>
        <begin position="670"/>
        <end position="758"/>
    </location>
</feature>
<proteinExistence type="inferred from homology"/>
<protein>
    <submittedName>
        <fullName evidence="12">Uncharacterized protein</fullName>
    </submittedName>
</protein>
<keyword evidence="6 9" id="KW-1133">Transmembrane helix</keyword>
<sequence>MDGIDEGKVGTYRPASDPFPPPPPYPGKNDDDFEVKIAPHQMNGEATANGTTSNKDLDDSEKDKKGDKKGKDEKPPAVPLRQLFRFSDRLDIILMVLGTLSAIGHGAAVPLQFIIFGDLIDEFINFGALVNANSTIEQPFDLEGEMVQFALYYVYLAIGNLVVAYGQMAMWSLTATRQVKKMRLAFFRSILRQDIGWFDTNDSGELNSRLTEDLNKVYDGIGTKIGMFLQAITIVLVGFIMGFVYGWKLTLVIIAISPLLMIAGGIMAKMLSAVTAQELDAYAKAGSIAEEVLSSIRTVAAFGGEKKEIERYSSHLGKARDFGIKKGIMSGLGMGFFQFTMFGSYALAFWYGAKLVIDDELTGGDLLIVFFSVMFGAMQLGQAGPNFNDITTAQGAAYHVFQIIDREPPIDSSSTEGTVLDQNSFKGDITFQDLEFYYPSRPDIKILNGLTLTVYSGQTVALVGESGCGKSTVVKLLQRFYDPSGGKVVVDGHDIRSLNLKWLREHIGVVSQEPVLFDTTIAENIRYGKEGVSQEEIINATKMANAHDFISRLPQGYETLVGERGTQLSGGQKQRIAIARALVKDPRILLLDEATSALDSESESIVQAALDQARQGRTTIVIAHRLSTVQNADVIAAIQEGEVVEQGSHDELMQTDGVYHQLVTLQTFEEEGNEGDDNDDDTEGQDVEAKESTAAANFMRSMSSMSSDSEHEGTEFERKLSVRASRRLSAKRRPSSAMDRPKSAGKSKKDKDGKEKIIEEEVQPAPVMRIIKLNTPEWPYLLFGSLAGMANGLFPFAFALVLSEILSVFTLSSKSEMKTESEFWALMFLVIAIASFLAQFIQSAMFAKSGELLTLRLRQKAFEAMLRQDMSYYDDPLHSTGALTTALATHASAVQGAAGSRLGSVAMSISTFVACTVYAFYNSWKLTLVILAFIPILVVASTIQMKVFAGSSVSDDSEDDLIQSGKARSCTAVETIENIRTVASLSRENTFYEKYAGALVGPYKQALKRAHLQGASFGLSEAFMFIANAVAFWYGGKLVQEGEIDMEQVMKVVLSIVMMGFVLGQISALSPDYEKAKVAAARLFKIFERKTLIDSSSEDGLRPGSLNGTIQLRSVRFRYPTRQDVKVLRGLTLSVQRGQKLALVGSSGCGKSTVVSLLERFYDAEDGEVAIDGNNVRTLNIQWLRSHMGIVSQEPILFGCSIAENIAYGDNSREVGKGEIEEAAKAANIHSFINSLPQGYDTLVGDKGTLISGGQKQRIAIARALVRNPQILLLDEATSALDTESEKVVQAALDRASEGRTAIIIAHRLSTVQNADIIAVIHQGRVVEKGTHQELLALKGIYYGLVTAQMQTSNN</sequence>
<dbReference type="Pfam" id="PF00664">
    <property type="entry name" value="ABC_membrane"/>
    <property type="match status" value="2"/>
</dbReference>
<dbReference type="PANTHER" id="PTHR43394">
    <property type="entry name" value="ATP-DEPENDENT PERMEASE MDL1, MITOCHONDRIAL"/>
    <property type="match status" value="1"/>
</dbReference>
<evidence type="ECO:0000256" key="8">
    <source>
        <dbReference type="SAM" id="MobiDB-lite"/>
    </source>
</evidence>
<feature type="compositionally biased region" description="Basic and acidic residues" evidence="8">
    <location>
        <begin position="28"/>
        <end position="37"/>
    </location>
</feature>
<feature type="compositionally biased region" description="Polar residues" evidence="8">
    <location>
        <begin position="44"/>
        <end position="54"/>
    </location>
</feature>
<feature type="transmembrane region" description="Helical" evidence="9">
    <location>
        <begin position="251"/>
        <end position="268"/>
    </location>
</feature>
<dbReference type="Pfam" id="PF00005">
    <property type="entry name" value="ABC_tran"/>
    <property type="match status" value="2"/>
</dbReference>
<dbReference type="Gene3D" id="1.20.1560.10">
    <property type="entry name" value="ABC transporter type 1, transmembrane domain"/>
    <property type="match status" value="1"/>
</dbReference>
<evidence type="ECO:0000256" key="1">
    <source>
        <dbReference type="ARBA" id="ARBA00004141"/>
    </source>
</evidence>
<evidence type="ECO:0000259" key="10">
    <source>
        <dbReference type="PROSITE" id="PS50893"/>
    </source>
</evidence>
<feature type="transmembrane region" description="Helical" evidence="9">
    <location>
        <begin position="225"/>
        <end position="245"/>
    </location>
</feature>
<feature type="transmembrane region" description="Helical" evidence="9">
    <location>
        <begin position="328"/>
        <end position="351"/>
    </location>
</feature>
<organism evidence="12 13">
    <name type="scientific">Porites lobata</name>
    <dbReference type="NCBI Taxonomy" id="104759"/>
    <lineage>
        <taxon>Eukaryota</taxon>
        <taxon>Metazoa</taxon>
        <taxon>Cnidaria</taxon>
        <taxon>Anthozoa</taxon>
        <taxon>Hexacorallia</taxon>
        <taxon>Scleractinia</taxon>
        <taxon>Fungiina</taxon>
        <taxon>Poritidae</taxon>
        <taxon>Porites</taxon>
    </lineage>
</organism>
<feature type="compositionally biased region" description="Basic and acidic residues" evidence="8">
    <location>
        <begin position="708"/>
        <end position="720"/>
    </location>
</feature>
<feature type="transmembrane region" description="Helical" evidence="9">
    <location>
        <begin position="902"/>
        <end position="920"/>
    </location>
</feature>
<keyword evidence="4" id="KW-0547">Nucleotide-binding</keyword>
<dbReference type="InterPro" id="IPR039421">
    <property type="entry name" value="Type_1_exporter"/>
</dbReference>
<dbReference type="Proteomes" id="UP001159405">
    <property type="component" value="Unassembled WGS sequence"/>
</dbReference>
<dbReference type="PROSITE" id="PS00211">
    <property type="entry name" value="ABC_TRANSPORTER_1"/>
    <property type="match status" value="2"/>
</dbReference>